<dbReference type="AlphaFoldDB" id="A0AAE2ZTB6"/>
<dbReference type="PRINTS" id="PR00032">
    <property type="entry name" value="HTHARAC"/>
</dbReference>
<evidence type="ECO:0000259" key="4">
    <source>
        <dbReference type="PROSITE" id="PS01124"/>
    </source>
</evidence>
<dbReference type="PANTHER" id="PTHR46796">
    <property type="entry name" value="HTH-TYPE TRANSCRIPTIONAL ACTIVATOR RHAS-RELATED"/>
    <property type="match status" value="1"/>
</dbReference>
<dbReference type="PROSITE" id="PS01124">
    <property type="entry name" value="HTH_ARAC_FAMILY_2"/>
    <property type="match status" value="1"/>
</dbReference>
<evidence type="ECO:0000313" key="5">
    <source>
        <dbReference type="EMBL" id="MBW8639182.1"/>
    </source>
</evidence>
<dbReference type="EMBL" id="JAICBX010000003">
    <property type="protein sequence ID" value="MBW8639182.1"/>
    <property type="molecule type" value="Genomic_DNA"/>
</dbReference>
<evidence type="ECO:0000256" key="1">
    <source>
        <dbReference type="ARBA" id="ARBA00023015"/>
    </source>
</evidence>
<dbReference type="InterPro" id="IPR018060">
    <property type="entry name" value="HTH_AraC"/>
</dbReference>
<dbReference type="InterPro" id="IPR050204">
    <property type="entry name" value="AraC_XylS_family_regulators"/>
</dbReference>
<evidence type="ECO:0000256" key="3">
    <source>
        <dbReference type="ARBA" id="ARBA00023163"/>
    </source>
</evidence>
<evidence type="ECO:0000256" key="2">
    <source>
        <dbReference type="ARBA" id="ARBA00023125"/>
    </source>
</evidence>
<dbReference type="SMART" id="SM00342">
    <property type="entry name" value="HTH_ARAC"/>
    <property type="match status" value="1"/>
</dbReference>
<reference evidence="5" key="1">
    <citation type="submission" date="2021-08" db="EMBL/GenBank/DDBJ databases">
        <title>Hoeflea bacterium WL0058 sp. nov., isolated from the sediment.</title>
        <authorList>
            <person name="Wang L."/>
            <person name="Zhang D."/>
        </authorList>
    </citation>
    <scope>NUCLEOTIDE SEQUENCE</scope>
    <source>
        <strain evidence="5">WL0058</strain>
    </source>
</reference>
<evidence type="ECO:0000313" key="6">
    <source>
        <dbReference type="Proteomes" id="UP001196509"/>
    </source>
</evidence>
<keyword evidence="1" id="KW-0805">Transcription regulation</keyword>
<gene>
    <name evidence="5" type="ORF">K1W69_18445</name>
</gene>
<dbReference type="InterPro" id="IPR035418">
    <property type="entry name" value="AraC-bd_2"/>
</dbReference>
<keyword evidence="3" id="KW-0804">Transcription</keyword>
<dbReference type="Gene3D" id="1.10.10.60">
    <property type="entry name" value="Homeodomain-like"/>
    <property type="match status" value="1"/>
</dbReference>
<dbReference type="Pfam" id="PF12833">
    <property type="entry name" value="HTH_18"/>
    <property type="match status" value="1"/>
</dbReference>
<accession>A0AAE2ZTB6</accession>
<dbReference type="SUPFAM" id="SSF46689">
    <property type="entry name" value="Homeodomain-like"/>
    <property type="match status" value="1"/>
</dbReference>
<dbReference type="Proteomes" id="UP001196509">
    <property type="component" value="Unassembled WGS sequence"/>
</dbReference>
<keyword evidence="6" id="KW-1185">Reference proteome</keyword>
<dbReference type="InterPro" id="IPR009057">
    <property type="entry name" value="Homeodomain-like_sf"/>
</dbReference>
<name>A0AAE2ZTB6_9HYPH</name>
<dbReference type="Pfam" id="PF14525">
    <property type="entry name" value="AraC_binding_2"/>
    <property type="match status" value="1"/>
</dbReference>
<sequence length="313" mass="35723">MDIVFNTEGIVPAKRYASWRDAICDVYVNVEVDATKPEEYKGFIRESQFGDVVLTDILLSEQRINRNRQHIARLDKDCYYLHFLQYGSVNVLQHGSTLHSNAARGAIFSATEQYELQVVGEGRAFYLEVPRDQLASRLPRNAIPVSAEINTTQGLGRIAAEFCASLAMESENVKGELRSGLGSQLIDIIALALMAGESDFPALDGSVQRARLRSVQQWIEQHLGEPDLRLERIAHANNMSLRYLHMLFRQCDMSVSDWIWHRRLQRSYDLIARRDGRSITSIAFEHGFNSSSHFSTLFRRKYGIRPRDLSRSD</sequence>
<comment type="caution">
    <text evidence="5">The sequence shown here is derived from an EMBL/GenBank/DDBJ whole genome shotgun (WGS) entry which is preliminary data.</text>
</comment>
<protein>
    <submittedName>
        <fullName evidence="5">Helix-turn-helix domain-containing protein</fullName>
    </submittedName>
</protein>
<dbReference type="InterPro" id="IPR020449">
    <property type="entry name" value="Tscrpt_reg_AraC-type_HTH"/>
</dbReference>
<dbReference type="PANTHER" id="PTHR46796:SF6">
    <property type="entry name" value="ARAC SUBFAMILY"/>
    <property type="match status" value="1"/>
</dbReference>
<feature type="domain" description="HTH araC/xylS-type" evidence="4">
    <location>
        <begin position="213"/>
        <end position="312"/>
    </location>
</feature>
<proteinExistence type="predicted"/>
<keyword evidence="2" id="KW-0238">DNA-binding</keyword>
<organism evidence="5 6">
    <name type="scientific">Flavimaribacter sediminis</name>
    <dbReference type="NCBI Taxonomy" id="2865987"/>
    <lineage>
        <taxon>Bacteria</taxon>
        <taxon>Pseudomonadati</taxon>
        <taxon>Pseudomonadota</taxon>
        <taxon>Alphaproteobacteria</taxon>
        <taxon>Hyphomicrobiales</taxon>
        <taxon>Rhizobiaceae</taxon>
        <taxon>Flavimaribacter</taxon>
    </lineage>
</organism>
<dbReference type="GO" id="GO:0003700">
    <property type="term" value="F:DNA-binding transcription factor activity"/>
    <property type="evidence" value="ECO:0007669"/>
    <property type="project" value="InterPro"/>
</dbReference>
<dbReference type="GO" id="GO:0043565">
    <property type="term" value="F:sequence-specific DNA binding"/>
    <property type="evidence" value="ECO:0007669"/>
    <property type="project" value="InterPro"/>
</dbReference>